<sequence>MQKHSKSQLNSEEVVEDMFPPPEKFSVAGQVKLPKRQWENIDKLLKRSHAHSKDQDLKAWEEYYQNYAIAAKSALANTNKYNQTYNYQPPKSGPQQPELNYQQYYGYNTQTSANNMLPPPPLPPNVAQPPLPPNIQGYSAGAYSQNFQPEYNYGYGYKQSFSGDFQNNRVNYGNQQNDLGGQEKREVKLGLKKQTVVNKIGSGWKVEEKETKPNLMVGKRHEAKIDERKDFPIQKSFVAEYTSVPIKKKMGSYSQDRHDEEDLNDLEWPDSLKEFVLRSFKASSDSARPAVEIQLRQIIASAVSNNKLNTIDWESRPLPKACDIVQGEKKKKKKLLVDVYDKYGQSSNVFGKGKFDTGFVEENNEIKQHRLERFNKSIDNVPKPRFQYSNVSEIGSNSLNEGVRNWDKDTIVGTSTNLEKRQDLTVQRITNDFTVSVYESHARVALEADDLGEYNQCQTQLKQLYALGISGSEMEFFAYRILYFIYTRNESDINSTLSSMTTRHKLDGAVKHALDVRTAIATSDYHKLFILYRTAPNKGKKLMSHFVARERCSALLSICKAYRPTVSLKLLATELGFASIGEARVYLEGLGIKVLGAGEPKNDFFSGGNNQIFASNMEVMYIDTKAAYPIVNSSIGKYDKVDIKGQVS</sequence>
<evidence type="ECO:0000256" key="1">
    <source>
        <dbReference type="SAM" id="MobiDB-lite"/>
    </source>
</evidence>
<dbReference type="Pfam" id="PF03399">
    <property type="entry name" value="SAC3_GANP"/>
    <property type="match status" value="1"/>
</dbReference>
<feature type="domain" description="SAC3/GANP/THP3 conserved" evidence="2">
    <location>
        <begin position="421"/>
        <end position="594"/>
    </location>
</feature>
<comment type="caution">
    <text evidence="3">The sequence shown here is derived from an EMBL/GenBank/DDBJ whole genome shotgun (WGS) entry which is preliminary data.</text>
</comment>
<dbReference type="Proteomes" id="UP000245699">
    <property type="component" value="Unassembled WGS sequence"/>
</dbReference>
<dbReference type="GO" id="GO:0005634">
    <property type="term" value="C:nucleus"/>
    <property type="evidence" value="ECO:0007669"/>
    <property type="project" value="TreeGrafter"/>
</dbReference>
<dbReference type="OrthoDB" id="199574at2759"/>
<accession>A0A2T9Z271</accession>
<dbReference type="PANTHER" id="PTHR12436">
    <property type="entry name" value="80 KDA MCM3-ASSOCIATED PROTEIN"/>
    <property type="match status" value="1"/>
</dbReference>
<keyword evidence="4" id="KW-1185">Reference proteome</keyword>
<dbReference type="Gene3D" id="1.25.40.990">
    <property type="match status" value="1"/>
</dbReference>
<evidence type="ECO:0000313" key="3">
    <source>
        <dbReference type="EMBL" id="PVU98698.1"/>
    </source>
</evidence>
<evidence type="ECO:0000313" key="4">
    <source>
        <dbReference type="Proteomes" id="UP000245699"/>
    </source>
</evidence>
<dbReference type="AlphaFoldDB" id="A0A2T9Z271"/>
<gene>
    <name evidence="3" type="ORF">BB559_001354</name>
</gene>
<dbReference type="PANTHER" id="PTHR12436:SF4">
    <property type="entry name" value="LEUKOCYTE RECEPTOR CLUSTER MEMBER 8"/>
    <property type="match status" value="1"/>
</dbReference>
<dbReference type="EMBL" id="MBFT01000070">
    <property type="protein sequence ID" value="PVU98698.1"/>
    <property type="molecule type" value="Genomic_DNA"/>
</dbReference>
<name>A0A2T9Z271_9FUNG</name>
<evidence type="ECO:0000259" key="2">
    <source>
        <dbReference type="Pfam" id="PF03399"/>
    </source>
</evidence>
<dbReference type="InterPro" id="IPR045107">
    <property type="entry name" value="SAC3/GANP/THP3"/>
</dbReference>
<protein>
    <recommendedName>
        <fullName evidence="2">SAC3/GANP/THP3 conserved domain-containing protein</fullName>
    </recommendedName>
</protein>
<proteinExistence type="predicted"/>
<feature type="region of interest" description="Disordered" evidence="1">
    <location>
        <begin position="1"/>
        <end position="21"/>
    </location>
</feature>
<dbReference type="STRING" id="61424.A0A2T9Z271"/>
<dbReference type="InterPro" id="IPR005062">
    <property type="entry name" value="SAC3/GANP/THP3_conserved"/>
</dbReference>
<organism evidence="3 4">
    <name type="scientific">Furculomyces boomerangus</name>
    <dbReference type="NCBI Taxonomy" id="61424"/>
    <lineage>
        <taxon>Eukaryota</taxon>
        <taxon>Fungi</taxon>
        <taxon>Fungi incertae sedis</taxon>
        <taxon>Zoopagomycota</taxon>
        <taxon>Kickxellomycotina</taxon>
        <taxon>Harpellomycetes</taxon>
        <taxon>Harpellales</taxon>
        <taxon>Harpellaceae</taxon>
        <taxon>Furculomyces</taxon>
    </lineage>
</organism>
<reference evidence="3 4" key="1">
    <citation type="journal article" date="2018" name="MBio">
        <title>Comparative Genomics Reveals the Core Gene Toolbox for the Fungus-Insect Symbiosis.</title>
        <authorList>
            <person name="Wang Y."/>
            <person name="Stata M."/>
            <person name="Wang W."/>
            <person name="Stajich J.E."/>
            <person name="White M.M."/>
            <person name="Moncalvo J.M."/>
        </authorList>
    </citation>
    <scope>NUCLEOTIDE SEQUENCE [LARGE SCALE GENOMIC DNA]</scope>
    <source>
        <strain evidence="3 4">AUS-77-4</strain>
    </source>
</reference>